<dbReference type="EMBL" id="SNRW01008529">
    <property type="protein sequence ID" value="KAA6379382.1"/>
    <property type="molecule type" value="Genomic_DNA"/>
</dbReference>
<comment type="caution">
    <text evidence="1">The sequence shown here is derived from an EMBL/GenBank/DDBJ whole genome shotgun (WGS) entry which is preliminary data.</text>
</comment>
<evidence type="ECO:0000313" key="2">
    <source>
        <dbReference type="Proteomes" id="UP000324800"/>
    </source>
</evidence>
<evidence type="ECO:0000313" key="1">
    <source>
        <dbReference type="EMBL" id="KAA6379382.1"/>
    </source>
</evidence>
<sequence length="143" mass="15809">MPPALGSPIIKHGQLVFQLVGYSPFPAHGSPFIQQAGQTFPARGSPLLMQDRIQQPQTQLDLVDPFIQLARHVSPILGSPAAQQEQSEVNSFDKSKLQFFSFKHNSAVQPNRFVSHEQSDVICPFIQYGGHVSFALRSSVVKQ</sequence>
<organism evidence="1 2">
    <name type="scientific">Streblomastix strix</name>
    <dbReference type="NCBI Taxonomy" id="222440"/>
    <lineage>
        <taxon>Eukaryota</taxon>
        <taxon>Metamonada</taxon>
        <taxon>Preaxostyla</taxon>
        <taxon>Oxymonadida</taxon>
        <taxon>Streblomastigidae</taxon>
        <taxon>Streblomastix</taxon>
    </lineage>
</organism>
<protein>
    <submittedName>
        <fullName evidence="1">Uncharacterized protein</fullName>
    </submittedName>
</protein>
<proteinExistence type="predicted"/>
<dbReference type="Proteomes" id="UP000324800">
    <property type="component" value="Unassembled WGS sequence"/>
</dbReference>
<reference evidence="1 2" key="1">
    <citation type="submission" date="2019-03" db="EMBL/GenBank/DDBJ databases">
        <title>Single cell metagenomics reveals metabolic interactions within the superorganism composed of flagellate Streblomastix strix and complex community of Bacteroidetes bacteria on its surface.</title>
        <authorList>
            <person name="Treitli S.C."/>
            <person name="Kolisko M."/>
            <person name="Husnik F."/>
            <person name="Keeling P."/>
            <person name="Hampl V."/>
        </authorList>
    </citation>
    <scope>NUCLEOTIDE SEQUENCE [LARGE SCALE GENOMIC DNA]</scope>
    <source>
        <strain evidence="1">ST1C</strain>
    </source>
</reference>
<accession>A0A5J4VA90</accession>
<gene>
    <name evidence="1" type="ORF">EZS28_025094</name>
</gene>
<name>A0A5J4VA90_9EUKA</name>
<dbReference type="AlphaFoldDB" id="A0A5J4VA90"/>